<feature type="transmembrane region" description="Helical" evidence="5">
    <location>
        <begin position="131"/>
        <end position="149"/>
    </location>
</feature>
<accession>A0A1I1VDP9</accession>
<dbReference type="OrthoDB" id="9808637at2"/>
<evidence type="ECO:0000256" key="3">
    <source>
        <dbReference type="ARBA" id="ARBA00022989"/>
    </source>
</evidence>
<dbReference type="EMBL" id="FOMS01000003">
    <property type="protein sequence ID" value="SFD80999.1"/>
    <property type="molecule type" value="Genomic_DNA"/>
</dbReference>
<proteinExistence type="predicted"/>
<sequence length="153" mass="16041">MTRNALILIASAGSAALLLGALGFQHLGGLAPCKLCHWQRYPHGFAILLGLVATRISGAALSLLGTAAMLVTAGVGIYHTGVERGWWEGPSTCTSGAIDGLSTDQLMDQIMNAPLVRCDEVAWQLAGLSMASWNALLSLALAAVWIAAWRRDA</sequence>
<evidence type="ECO:0000256" key="1">
    <source>
        <dbReference type="ARBA" id="ARBA00004141"/>
    </source>
</evidence>
<dbReference type="Gene3D" id="1.20.1550.10">
    <property type="entry name" value="DsbB-like"/>
    <property type="match status" value="1"/>
</dbReference>
<reference evidence="6 7" key="1">
    <citation type="submission" date="2016-10" db="EMBL/GenBank/DDBJ databases">
        <authorList>
            <person name="Varghese N."/>
            <person name="Submissions S."/>
        </authorList>
    </citation>
    <scope>NUCLEOTIDE SEQUENCE [LARGE SCALE GENOMIC DNA]</scope>
    <source>
        <strain evidence="7">YIM D21,KCTC 23444,ACCC 10710</strain>
    </source>
</reference>
<keyword evidence="3 5" id="KW-1133">Transmembrane helix</keyword>
<dbReference type="Proteomes" id="UP000325289">
    <property type="component" value="Unassembled WGS sequence"/>
</dbReference>
<feature type="transmembrane region" description="Helical" evidence="5">
    <location>
        <begin position="45"/>
        <end position="78"/>
    </location>
</feature>
<dbReference type="AlphaFoldDB" id="A0A1I1VDP9"/>
<dbReference type="GO" id="GO:0016020">
    <property type="term" value="C:membrane"/>
    <property type="evidence" value="ECO:0007669"/>
    <property type="project" value="UniProtKB-SubCell"/>
</dbReference>
<evidence type="ECO:0000256" key="2">
    <source>
        <dbReference type="ARBA" id="ARBA00022692"/>
    </source>
</evidence>
<comment type="subcellular location">
    <subcellularLocation>
        <location evidence="1">Membrane</location>
        <topology evidence="1">Multi-pass membrane protein</topology>
    </subcellularLocation>
</comment>
<feature type="transmembrane region" description="Helical" evidence="5">
    <location>
        <begin position="6"/>
        <end position="24"/>
    </location>
</feature>
<evidence type="ECO:0000313" key="7">
    <source>
        <dbReference type="Proteomes" id="UP000325289"/>
    </source>
</evidence>
<keyword evidence="4 5" id="KW-0472">Membrane</keyword>
<dbReference type="InterPro" id="IPR003752">
    <property type="entry name" value="DiS_bond_form_DsbB/BdbC"/>
</dbReference>
<evidence type="ECO:0000313" key="6">
    <source>
        <dbReference type="EMBL" id="SFD80999.1"/>
    </source>
</evidence>
<name>A0A1I1VDP9_9RHOB</name>
<dbReference type="Pfam" id="PF02600">
    <property type="entry name" value="DsbB"/>
    <property type="match status" value="1"/>
</dbReference>
<dbReference type="GO" id="GO:0006457">
    <property type="term" value="P:protein folding"/>
    <property type="evidence" value="ECO:0007669"/>
    <property type="project" value="InterPro"/>
</dbReference>
<dbReference type="InterPro" id="IPR024199">
    <property type="entry name" value="Uncharacterised_DsbB"/>
</dbReference>
<protein>
    <submittedName>
        <fullName evidence="6">Disulfide bond formation protein DsbB</fullName>
    </submittedName>
</protein>
<keyword evidence="7" id="KW-1185">Reference proteome</keyword>
<keyword evidence="2 5" id="KW-0812">Transmembrane</keyword>
<dbReference type="SUPFAM" id="SSF158442">
    <property type="entry name" value="DsbB-like"/>
    <property type="match status" value="1"/>
</dbReference>
<dbReference type="GO" id="GO:0015035">
    <property type="term" value="F:protein-disulfide reductase activity"/>
    <property type="evidence" value="ECO:0007669"/>
    <property type="project" value="InterPro"/>
</dbReference>
<evidence type="ECO:0000256" key="4">
    <source>
        <dbReference type="ARBA" id="ARBA00023136"/>
    </source>
</evidence>
<dbReference type="RefSeq" id="WP_149755051.1">
    <property type="nucleotide sequence ID" value="NZ_FOMS01000003.1"/>
</dbReference>
<dbReference type="PIRSF" id="PIRSF033913">
    <property type="entry name" value="S-S_format_DsbB"/>
    <property type="match status" value="1"/>
</dbReference>
<gene>
    <name evidence="6" type="ORF">SAMN04515678_103139</name>
</gene>
<dbReference type="InterPro" id="IPR023380">
    <property type="entry name" value="DsbB-like_sf"/>
</dbReference>
<evidence type="ECO:0000256" key="5">
    <source>
        <dbReference type="SAM" id="Phobius"/>
    </source>
</evidence>
<organism evidence="6 7">
    <name type="scientific">Roseivivax sediminis</name>
    <dbReference type="NCBI Taxonomy" id="936889"/>
    <lineage>
        <taxon>Bacteria</taxon>
        <taxon>Pseudomonadati</taxon>
        <taxon>Pseudomonadota</taxon>
        <taxon>Alphaproteobacteria</taxon>
        <taxon>Rhodobacterales</taxon>
        <taxon>Roseobacteraceae</taxon>
        <taxon>Roseivivax</taxon>
    </lineage>
</organism>